<dbReference type="CDD" id="cd06170">
    <property type="entry name" value="LuxR_C_like"/>
    <property type="match status" value="1"/>
</dbReference>
<dbReference type="SUPFAM" id="SSF46894">
    <property type="entry name" value="C-terminal effector domain of the bipartite response regulators"/>
    <property type="match status" value="1"/>
</dbReference>
<name>A0A327KAC0_9BRAD</name>
<dbReference type="AlphaFoldDB" id="A0A327KAC0"/>
<dbReference type="InterPro" id="IPR036388">
    <property type="entry name" value="WH-like_DNA-bd_sf"/>
</dbReference>
<evidence type="ECO:0000256" key="1">
    <source>
        <dbReference type="ARBA" id="ARBA00023015"/>
    </source>
</evidence>
<dbReference type="GO" id="GO:0003677">
    <property type="term" value="F:DNA binding"/>
    <property type="evidence" value="ECO:0007669"/>
    <property type="project" value="UniProtKB-KW"/>
</dbReference>
<dbReference type="SMART" id="SM00421">
    <property type="entry name" value="HTH_LUXR"/>
    <property type="match status" value="1"/>
</dbReference>
<evidence type="ECO:0000313" key="6">
    <source>
        <dbReference type="EMBL" id="RAI32248.1"/>
    </source>
</evidence>
<gene>
    <name evidence="6" type="ORF">CH338_24515</name>
</gene>
<dbReference type="PANTHER" id="PTHR44688">
    <property type="entry name" value="DNA-BINDING TRANSCRIPTIONAL ACTIVATOR DEVR_DOSR"/>
    <property type="match status" value="1"/>
</dbReference>
<evidence type="ECO:0000256" key="4">
    <source>
        <dbReference type="SAM" id="MobiDB-lite"/>
    </source>
</evidence>
<feature type="region of interest" description="Disordered" evidence="4">
    <location>
        <begin position="257"/>
        <end position="306"/>
    </location>
</feature>
<evidence type="ECO:0000259" key="5">
    <source>
        <dbReference type="PROSITE" id="PS50043"/>
    </source>
</evidence>
<proteinExistence type="predicted"/>
<feature type="domain" description="HTH luxR-type" evidence="5">
    <location>
        <begin position="208"/>
        <end position="273"/>
    </location>
</feature>
<organism evidence="6 7">
    <name type="scientific">Rhodoplanes elegans</name>
    <dbReference type="NCBI Taxonomy" id="29408"/>
    <lineage>
        <taxon>Bacteria</taxon>
        <taxon>Pseudomonadati</taxon>
        <taxon>Pseudomonadota</taxon>
        <taxon>Alphaproteobacteria</taxon>
        <taxon>Hyphomicrobiales</taxon>
        <taxon>Nitrobacteraceae</taxon>
        <taxon>Rhodoplanes</taxon>
    </lineage>
</organism>
<dbReference type="Gene3D" id="1.10.10.10">
    <property type="entry name" value="Winged helix-like DNA-binding domain superfamily/Winged helix DNA-binding domain"/>
    <property type="match status" value="1"/>
</dbReference>
<dbReference type="InterPro" id="IPR016032">
    <property type="entry name" value="Sig_transdc_resp-reg_C-effctor"/>
</dbReference>
<keyword evidence="3" id="KW-0804">Transcription</keyword>
<keyword evidence="1" id="KW-0805">Transcription regulation</keyword>
<protein>
    <recommendedName>
        <fullName evidence="5">HTH luxR-type domain-containing protein</fullName>
    </recommendedName>
</protein>
<dbReference type="PROSITE" id="PS50043">
    <property type="entry name" value="HTH_LUXR_2"/>
    <property type="match status" value="1"/>
</dbReference>
<keyword evidence="2" id="KW-0238">DNA-binding</keyword>
<evidence type="ECO:0000313" key="7">
    <source>
        <dbReference type="Proteomes" id="UP000248863"/>
    </source>
</evidence>
<accession>A0A327KAC0</accession>
<feature type="compositionally biased region" description="Polar residues" evidence="4">
    <location>
        <begin position="261"/>
        <end position="275"/>
    </location>
</feature>
<dbReference type="GO" id="GO:0006355">
    <property type="term" value="P:regulation of DNA-templated transcription"/>
    <property type="evidence" value="ECO:0007669"/>
    <property type="project" value="InterPro"/>
</dbReference>
<dbReference type="PRINTS" id="PR00038">
    <property type="entry name" value="HTHLUXR"/>
</dbReference>
<dbReference type="Pfam" id="PF00196">
    <property type="entry name" value="GerE"/>
    <property type="match status" value="1"/>
</dbReference>
<evidence type="ECO:0000256" key="3">
    <source>
        <dbReference type="ARBA" id="ARBA00023163"/>
    </source>
</evidence>
<dbReference type="InterPro" id="IPR000792">
    <property type="entry name" value="Tscrpt_reg_LuxR_C"/>
</dbReference>
<evidence type="ECO:0000256" key="2">
    <source>
        <dbReference type="ARBA" id="ARBA00023125"/>
    </source>
</evidence>
<dbReference type="OrthoDB" id="7931092at2"/>
<keyword evidence="7" id="KW-1185">Reference proteome</keyword>
<dbReference type="Proteomes" id="UP000248863">
    <property type="component" value="Unassembled WGS sequence"/>
</dbReference>
<reference evidence="6 7" key="1">
    <citation type="submission" date="2017-07" db="EMBL/GenBank/DDBJ databases">
        <title>Draft Genome Sequences of Select Purple Nonsulfur Bacteria.</title>
        <authorList>
            <person name="Lasarre B."/>
            <person name="Mckinlay J.B."/>
        </authorList>
    </citation>
    <scope>NUCLEOTIDE SEQUENCE [LARGE SCALE GENOMIC DNA]</scope>
    <source>
        <strain evidence="6 7">DSM 11907</strain>
    </source>
</reference>
<dbReference type="EMBL" id="NPEU01000439">
    <property type="protein sequence ID" value="RAI32248.1"/>
    <property type="molecule type" value="Genomic_DNA"/>
</dbReference>
<dbReference type="PANTHER" id="PTHR44688:SF16">
    <property type="entry name" value="DNA-BINDING TRANSCRIPTIONAL ACTIVATOR DEVR_DOSR"/>
    <property type="match status" value="1"/>
</dbReference>
<sequence>MQLIVGYEAKFMMDNLATCSTHPELERVFATSETLFSGQSVRIVILARSGTILAANSGWRDFAQSAGLGLPNSGIGQNYLQYCAFADEQSGRIIDGVTQLLNGRVDCLSFIYPCHTPTTQSWFLMLGFPYAKDDARAILLHVDISRLMPAASADRPKPVVLKDDFGVEPFNARLERMMETIERSMRSAATGSDAVELPEAHALVDPKGTGPSVALSRRQRQVLELMAKGLSNIEIGRMLAISPNTVKIHVSGILARLGSPKSPSSHRASPPQSAGTRPRRTNRWNDDHGQSHARPTSPCFTGLKCT</sequence>
<comment type="caution">
    <text evidence="6">The sequence shown here is derived from an EMBL/GenBank/DDBJ whole genome shotgun (WGS) entry which is preliminary data.</text>
</comment>